<dbReference type="EMBL" id="CATOUU010000998">
    <property type="protein sequence ID" value="CAI9966031.1"/>
    <property type="molecule type" value="Genomic_DNA"/>
</dbReference>
<evidence type="ECO:0000313" key="3">
    <source>
        <dbReference type="Proteomes" id="UP001642409"/>
    </source>
</evidence>
<evidence type="ECO:0000313" key="2">
    <source>
        <dbReference type="EMBL" id="CAL6009227.1"/>
    </source>
</evidence>
<dbReference type="AlphaFoldDB" id="A0AA86QU05"/>
<proteinExistence type="predicted"/>
<keyword evidence="3" id="KW-1185">Reference proteome</keyword>
<organism evidence="1">
    <name type="scientific">Hexamita inflata</name>
    <dbReference type="NCBI Taxonomy" id="28002"/>
    <lineage>
        <taxon>Eukaryota</taxon>
        <taxon>Metamonada</taxon>
        <taxon>Diplomonadida</taxon>
        <taxon>Hexamitidae</taxon>
        <taxon>Hexamitinae</taxon>
        <taxon>Hexamita</taxon>
    </lineage>
</organism>
<dbReference type="EMBL" id="CAXDID020000059">
    <property type="protein sequence ID" value="CAL6009227.1"/>
    <property type="molecule type" value="Genomic_DNA"/>
</dbReference>
<comment type="caution">
    <text evidence="1">The sequence shown here is derived from an EMBL/GenBank/DDBJ whole genome shotgun (WGS) entry which is preliminary data.</text>
</comment>
<evidence type="ECO:0000313" key="1">
    <source>
        <dbReference type="EMBL" id="CAI9966031.1"/>
    </source>
</evidence>
<name>A0AA86QU05_9EUKA</name>
<accession>A0AA86QU05</accession>
<gene>
    <name evidence="2" type="ORF">HINF_LOCUS21497</name>
    <name evidence="1" type="ORF">HINF_LOCUS53676</name>
</gene>
<sequence length="124" mass="14207">MIQLAIFIKYWKSNFTTFIEFIFSASFSSSHPLLQEQLGTSISSTTFKFPFGFRSGKYQLLCIVNKEDIVSPNIICGHFAVSYQLNRIKLQISEILKTLEDDCFEYHGKYNRQVGSFGEVIGRG</sequence>
<reference evidence="2 3" key="2">
    <citation type="submission" date="2024-07" db="EMBL/GenBank/DDBJ databases">
        <authorList>
            <person name="Akdeniz Z."/>
        </authorList>
    </citation>
    <scope>NUCLEOTIDE SEQUENCE [LARGE SCALE GENOMIC DNA]</scope>
</reference>
<reference evidence="1" key="1">
    <citation type="submission" date="2023-06" db="EMBL/GenBank/DDBJ databases">
        <authorList>
            <person name="Kurt Z."/>
        </authorList>
    </citation>
    <scope>NUCLEOTIDE SEQUENCE</scope>
</reference>
<protein>
    <submittedName>
        <fullName evidence="2">Hypothetical_protein</fullName>
    </submittedName>
</protein>
<dbReference type="Proteomes" id="UP001642409">
    <property type="component" value="Unassembled WGS sequence"/>
</dbReference>